<sequence>MPSSASSPTPSARQRTQSPFRSSSPSSLAPEDEIDVFMNAPSESDDDDMANNHQDDSSFTPGGSGGVQDAQDDTGRSQLATTLVQQQRADVVRARREATRLKLHPYQSRILEDFARAPPSTRAVTLFAEVLAIGNRVDDIVTSNGPYTISPGLQNNIKAYCTAVLLSPELSTYKGKVPRNRVMAIIHHYKLEIPANIDHDKQITQTIYQAITDELTQIRSKIKKAIAASIKPTKGAKTQSVYELAIELVKDTQCEVTVRLAARVALLRRVYSEDATESYWDSVNQRLELVLTKAGGDATKVHRALAGYLESDRKKYGVNGSRSAGSEHGQTEWQKTVDGIVEAREDSDD</sequence>
<dbReference type="Proteomes" id="UP000001861">
    <property type="component" value="Unassembled WGS sequence"/>
</dbReference>
<dbReference type="AlphaFoldDB" id="A8P0U0"/>
<reference evidence="2 3" key="1">
    <citation type="journal article" date="2010" name="Proc. Natl. Acad. Sci. U.S.A.">
        <title>Insights into evolution of multicellular fungi from the assembled chromosomes of the mushroom Coprinopsis cinerea (Coprinus cinereus).</title>
        <authorList>
            <person name="Stajich J.E."/>
            <person name="Wilke S.K."/>
            <person name="Ahren D."/>
            <person name="Au C.H."/>
            <person name="Birren B.W."/>
            <person name="Borodovsky M."/>
            <person name="Burns C."/>
            <person name="Canback B."/>
            <person name="Casselton L.A."/>
            <person name="Cheng C.K."/>
            <person name="Deng J."/>
            <person name="Dietrich F.S."/>
            <person name="Fargo D.C."/>
            <person name="Farman M.L."/>
            <person name="Gathman A.C."/>
            <person name="Goldberg J."/>
            <person name="Guigo R."/>
            <person name="Hoegger P.J."/>
            <person name="Hooker J.B."/>
            <person name="Huggins A."/>
            <person name="James T.Y."/>
            <person name="Kamada T."/>
            <person name="Kilaru S."/>
            <person name="Kodira C."/>
            <person name="Kues U."/>
            <person name="Kupfer D."/>
            <person name="Kwan H.S."/>
            <person name="Lomsadze A."/>
            <person name="Li W."/>
            <person name="Lilly W.W."/>
            <person name="Ma L.J."/>
            <person name="Mackey A.J."/>
            <person name="Manning G."/>
            <person name="Martin F."/>
            <person name="Muraguchi H."/>
            <person name="Natvig D.O."/>
            <person name="Palmerini H."/>
            <person name="Ramesh M.A."/>
            <person name="Rehmeyer C.J."/>
            <person name="Roe B.A."/>
            <person name="Shenoy N."/>
            <person name="Stanke M."/>
            <person name="Ter-Hovhannisyan V."/>
            <person name="Tunlid A."/>
            <person name="Velagapudi R."/>
            <person name="Vision T.J."/>
            <person name="Zeng Q."/>
            <person name="Zolan M.E."/>
            <person name="Pukkila P.J."/>
        </authorList>
    </citation>
    <scope>NUCLEOTIDE SEQUENCE [LARGE SCALE GENOMIC DNA]</scope>
    <source>
        <strain evidence="3">Okayama-7 / 130 / ATCC MYA-4618 / FGSC 9003</strain>
    </source>
</reference>
<organism evidence="2 3">
    <name type="scientific">Coprinopsis cinerea (strain Okayama-7 / 130 / ATCC MYA-4618 / FGSC 9003)</name>
    <name type="common">Inky cap fungus</name>
    <name type="synonym">Hormographiella aspergillata</name>
    <dbReference type="NCBI Taxonomy" id="240176"/>
    <lineage>
        <taxon>Eukaryota</taxon>
        <taxon>Fungi</taxon>
        <taxon>Dikarya</taxon>
        <taxon>Basidiomycota</taxon>
        <taxon>Agaricomycotina</taxon>
        <taxon>Agaricomycetes</taxon>
        <taxon>Agaricomycetidae</taxon>
        <taxon>Agaricales</taxon>
        <taxon>Agaricineae</taxon>
        <taxon>Psathyrellaceae</taxon>
        <taxon>Coprinopsis</taxon>
    </lineage>
</organism>
<feature type="compositionally biased region" description="Low complexity" evidence="1">
    <location>
        <begin position="1"/>
        <end position="27"/>
    </location>
</feature>
<proteinExistence type="predicted"/>
<name>A8P0U0_COPC7</name>
<dbReference type="InParanoid" id="A8P0U0"/>
<dbReference type="VEuPathDB" id="FungiDB:CC1G_09515"/>
<gene>
    <name evidence="2" type="ORF">CC1G_09515</name>
</gene>
<protein>
    <submittedName>
        <fullName evidence="2">Uncharacterized protein</fullName>
    </submittedName>
</protein>
<comment type="caution">
    <text evidence="2">The sequence shown here is derived from an EMBL/GenBank/DDBJ whole genome shotgun (WGS) entry which is preliminary data.</text>
</comment>
<dbReference type="eggNOG" id="ENOG502RC56">
    <property type="taxonomic scope" value="Eukaryota"/>
</dbReference>
<dbReference type="KEGG" id="cci:CC1G_09515"/>
<evidence type="ECO:0000313" key="3">
    <source>
        <dbReference type="Proteomes" id="UP000001861"/>
    </source>
</evidence>
<dbReference type="GeneID" id="6014529"/>
<dbReference type="RefSeq" id="XP_001837964.1">
    <property type="nucleotide sequence ID" value="XM_001837912.1"/>
</dbReference>
<dbReference type="OMA" id="ECITKEW"/>
<feature type="region of interest" description="Disordered" evidence="1">
    <location>
        <begin position="315"/>
        <end position="349"/>
    </location>
</feature>
<evidence type="ECO:0000256" key="1">
    <source>
        <dbReference type="SAM" id="MobiDB-lite"/>
    </source>
</evidence>
<dbReference type="EMBL" id="AACS02000006">
    <property type="protein sequence ID" value="EAU83846.1"/>
    <property type="molecule type" value="Genomic_DNA"/>
</dbReference>
<dbReference type="OrthoDB" id="3236341at2759"/>
<keyword evidence="3" id="KW-1185">Reference proteome</keyword>
<evidence type="ECO:0000313" key="2">
    <source>
        <dbReference type="EMBL" id="EAU83846.1"/>
    </source>
</evidence>
<accession>A8P0U0</accession>
<feature type="region of interest" description="Disordered" evidence="1">
    <location>
        <begin position="1"/>
        <end position="74"/>
    </location>
</feature>